<dbReference type="STRING" id="765440.A0A0C3G7W1"/>
<evidence type="ECO:0000256" key="1">
    <source>
        <dbReference type="SAM" id="MobiDB-lite"/>
    </source>
</evidence>
<accession>A0A0C3G7W1</accession>
<dbReference type="Proteomes" id="UP000054166">
    <property type="component" value="Unassembled WGS sequence"/>
</dbReference>
<feature type="compositionally biased region" description="Basic and acidic residues" evidence="1">
    <location>
        <begin position="1"/>
        <end position="57"/>
    </location>
</feature>
<sequence>MEIARDAEEAEDRRESHFRHNEDERDRIFLDNEARRDQDANQRRDDIYQELKDRLEESIAEIRPPDTLPPTRPTSIHESMHTAAQDAASRHADDIMETVRLEREELAREREAAAADRERLRAEQDAARVRAEEECQAKISALEEELARVREELENERQQRITEEAETRERERMESLERDEAVRNQLGDITNLVQDQREECARKKELMDERWTEKQTRREHKDSKMQDLYDMVAKIVEDREVDKIKAEEARLANEGKPGESHVIHSCGHSPIFLQTLRSC</sequence>
<organism evidence="2 3">
    <name type="scientific">Piloderma croceum (strain F 1598)</name>
    <dbReference type="NCBI Taxonomy" id="765440"/>
    <lineage>
        <taxon>Eukaryota</taxon>
        <taxon>Fungi</taxon>
        <taxon>Dikarya</taxon>
        <taxon>Basidiomycota</taxon>
        <taxon>Agaricomycotina</taxon>
        <taxon>Agaricomycetes</taxon>
        <taxon>Agaricomycetidae</taxon>
        <taxon>Atheliales</taxon>
        <taxon>Atheliaceae</taxon>
        <taxon>Piloderma</taxon>
    </lineage>
</organism>
<reference evidence="2 3" key="1">
    <citation type="submission" date="2014-04" db="EMBL/GenBank/DDBJ databases">
        <authorList>
            <consortium name="DOE Joint Genome Institute"/>
            <person name="Kuo A."/>
            <person name="Tarkka M."/>
            <person name="Buscot F."/>
            <person name="Kohler A."/>
            <person name="Nagy L.G."/>
            <person name="Floudas D."/>
            <person name="Copeland A."/>
            <person name="Barry K.W."/>
            <person name="Cichocki N."/>
            <person name="Veneault-Fourrey C."/>
            <person name="LaButti K."/>
            <person name="Lindquist E.A."/>
            <person name="Lipzen A."/>
            <person name="Lundell T."/>
            <person name="Morin E."/>
            <person name="Murat C."/>
            <person name="Sun H."/>
            <person name="Tunlid A."/>
            <person name="Henrissat B."/>
            <person name="Grigoriev I.V."/>
            <person name="Hibbett D.S."/>
            <person name="Martin F."/>
            <person name="Nordberg H.P."/>
            <person name="Cantor M.N."/>
            <person name="Hua S.X."/>
        </authorList>
    </citation>
    <scope>NUCLEOTIDE SEQUENCE [LARGE SCALE GENOMIC DNA]</scope>
    <source>
        <strain evidence="2 3">F 1598</strain>
    </source>
</reference>
<protein>
    <submittedName>
        <fullName evidence="2">Uncharacterized protein</fullName>
    </submittedName>
</protein>
<reference evidence="3" key="2">
    <citation type="submission" date="2015-01" db="EMBL/GenBank/DDBJ databases">
        <title>Evolutionary Origins and Diversification of the Mycorrhizal Mutualists.</title>
        <authorList>
            <consortium name="DOE Joint Genome Institute"/>
            <consortium name="Mycorrhizal Genomics Consortium"/>
            <person name="Kohler A."/>
            <person name="Kuo A."/>
            <person name="Nagy L.G."/>
            <person name="Floudas D."/>
            <person name="Copeland A."/>
            <person name="Barry K.W."/>
            <person name="Cichocki N."/>
            <person name="Veneault-Fourrey C."/>
            <person name="LaButti K."/>
            <person name="Lindquist E.A."/>
            <person name="Lipzen A."/>
            <person name="Lundell T."/>
            <person name="Morin E."/>
            <person name="Murat C."/>
            <person name="Riley R."/>
            <person name="Ohm R."/>
            <person name="Sun H."/>
            <person name="Tunlid A."/>
            <person name="Henrissat B."/>
            <person name="Grigoriev I.V."/>
            <person name="Hibbett D.S."/>
            <person name="Martin F."/>
        </authorList>
    </citation>
    <scope>NUCLEOTIDE SEQUENCE [LARGE SCALE GENOMIC DNA]</scope>
    <source>
        <strain evidence="3">F 1598</strain>
    </source>
</reference>
<feature type="region of interest" description="Disordered" evidence="1">
    <location>
        <begin position="1"/>
        <end position="90"/>
    </location>
</feature>
<evidence type="ECO:0000313" key="2">
    <source>
        <dbReference type="EMBL" id="KIM92330.1"/>
    </source>
</evidence>
<gene>
    <name evidence="2" type="ORF">PILCRDRAFT_119040</name>
</gene>
<dbReference type="InParanoid" id="A0A0C3G7W1"/>
<dbReference type="EMBL" id="KN832970">
    <property type="protein sequence ID" value="KIM92330.1"/>
    <property type="molecule type" value="Genomic_DNA"/>
</dbReference>
<dbReference type="HOGENOM" id="CLU_997884_0_0_1"/>
<keyword evidence="3" id="KW-1185">Reference proteome</keyword>
<dbReference type="AlphaFoldDB" id="A0A0C3G7W1"/>
<name>A0A0C3G7W1_PILCF</name>
<proteinExistence type="predicted"/>
<feature type="region of interest" description="Disordered" evidence="1">
    <location>
        <begin position="155"/>
        <end position="178"/>
    </location>
</feature>
<dbReference type="OrthoDB" id="2507336at2759"/>
<evidence type="ECO:0000313" key="3">
    <source>
        <dbReference type="Proteomes" id="UP000054166"/>
    </source>
</evidence>